<feature type="signal peptide" evidence="1">
    <location>
        <begin position="1"/>
        <end position="36"/>
    </location>
</feature>
<name>A0A508TV32_9BRAD</name>
<keyword evidence="3" id="KW-1185">Reference proteome</keyword>
<dbReference type="Proteomes" id="UP000328092">
    <property type="component" value="Unassembled WGS sequence"/>
</dbReference>
<protein>
    <submittedName>
        <fullName evidence="2">Uncharacterized protein</fullName>
    </submittedName>
</protein>
<evidence type="ECO:0000256" key="1">
    <source>
        <dbReference type="SAM" id="SignalP"/>
    </source>
</evidence>
<gene>
    <name evidence="2" type="ORF">CI1B_72330</name>
</gene>
<dbReference type="AlphaFoldDB" id="A0A508TV32"/>
<keyword evidence="1" id="KW-0732">Signal</keyword>
<evidence type="ECO:0000313" key="3">
    <source>
        <dbReference type="Proteomes" id="UP000328092"/>
    </source>
</evidence>
<evidence type="ECO:0000313" key="2">
    <source>
        <dbReference type="EMBL" id="VIO78098.1"/>
    </source>
</evidence>
<proteinExistence type="predicted"/>
<reference evidence="2" key="1">
    <citation type="submission" date="2019-02" db="EMBL/GenBank/DDBJ databases">
        <authorList>
            <person name="Pothier F.J."/>
        </authorList>
    </citation>
    <scope>NUCLEOTIDE SEQUENCE</scope>
    <source>
        <strain evidence="2">CI-1B</strain>
    </source>
</reference>
<sequence>MPNPMRRTIALTRKRGLMTRGLVAAILACVATAAAAKPPGAEAVMIRMIACDGEGVRMELYLPLSVDRHMRGGQSVIGYYALDLTDVNKGKPLEPVRVTLSTDEKTVTVDQYLRGLPPTRIPVAGGTVDFDQRFAKHAKCGPFQSQDPNFGN</sequence>
<organism evidence="2 3">
    <name type="scientific">Bradyrhizobium ivorense</name>
    <dbReference type="NCBI Taxonomy" id="2511166"/>
    <lineage>
        <taxon>Bacteria</taxon>
        <taxon>Pseudomonadati</taxon>
        <taxon>Pseudomonadota</taxon>
        <taxon>Alphaproteobacteria</taxon>
        <taxon>Hyphomicrobiales</taxon>
        <taxon>Nitrobacteraceae</taxon>
        <taxon>Bradyrhizobium</taxon>
    </lineage>
</organism>
<accession>A0A508TV32</accession>
<comment type="caution">
    <text evidence="2">The sequence shown here is derived from an EMBL/GenBank/DDBJ whole genome shotgun (WGS) entry which is preliminary data.</text>
</comment>
<feature type="chain" id="PRO_5021475012" evidence="1">
    <location>
        <begin position="37"/>
        <end position="152"/>
    </location>
</feature>
<dbReference type="EMBL" id="CAADFC020000030">
    <property type="protein sequence ID" value="VIO78098.1"/>
    <property type="molecule type" value="Genomic_DNA"/>
</dbReference>